<dbReference type="Proteomes" id="UP000014139">
    <property type="component" value="Unassembled WGS sequence"/>
</dbReference>
<keyword evidence="2" id="KW-1185">Reference proteome</keyword>
<evidence type="ECO:0000313" key="1">
    <source>
        <dbReference type="EMBL" id="EOD63255.1"/>
    </source>
</evidence>
<dbReference type="PATRIC" id="fig|1292037.4.peg.7141"/>
<gene>
    <name evidence="1" type="ORF">H480_38040</name>
</gene>
<protein>
    <submittedName>
        <fullName evidence="1">Uncharacterized protein</fullName>
    </submittedName>
</protein>
<name>R1HI43_9PSEU</name>
<evidence type="ECO:0000313" key="2">
    <source>
        <dbReference type="Proteomes" id="UP000014139"/>
    </source>
</evidence>
<comment type="caution">
    <text evidence="1">The sequence shown here is derived from an EMBL/GenBank/DDBJ whole genome shotgun (WGS) entry which is preliminary data.</text>
</comment>
<dbReference type="EMBL" id="AOUO01000644">
    <property type="protein sequence ID" value="EOD63255.1"/>
    <property type="molecule type" value="Genomic_DNA"/>
</dbReference>
<dbReference type="AlphaFoldDB" id="R1HI43"/>
<reference evidence="1 2" key="1">
    <citation type="submission" date="2013-02" db="EMBL/GenBank/DDBJ databases">
        <title>Draft genome sequence of Amycolatopsis vancoresmycina strain DSM 44592T.</title>
        <authorList>
            <person name="Kumar S."/>
            <person name="Kaur N."/>
            <person name="Kaur C."/>
            <person name="Raghava G.P.S."/>
            <person name="Mayilraj S."/>
        </authorList>
    </citation>
    <scope>NUCLEOTIDE SEQUENCE [LARGE SCALE GENOMIC DNA]</scope>
    <source>
        <strain evidence="1 2">DSM 44592</strain>
    </source>
</reference>
<sequence length="170" mass="18755">MSGTVHGNVVQAGRVGDVYLGEVHHHGTTEPDYLAEGVRALGRKDYETAVAQLGQARRATADPELDFLFALALLRGRRPHRVRSNDELTAVRDSLRRVMLLPHARILLLLIEEDRGRGWQQGGTVPDLVPALVAAADPGQVRRILDHVSAPENRVWQLLAAAKRGWETGR</sequence>
<accession>R1HI43</accession>
<organism evidence="1 2">
    <name type="scientific">Amycolatopsis vancoresmycina DSM 44592</name>
    <dbReference type="NCBI Taxonomy" id="1292037"/>
    <lineage>
        <taxon>Bacteria</taxon>
        <taxon>Bacillati</taxon>
        <taxon>Actinomycetota</taxon>
        <taxon>Actinomycetes</taxon>
        <taxon>Pseudonocardiales</taxon>
        <taxon>Pseudonocardiaceae</taxon>
        <taxon>Amycolatopsis</taxon>
    </lineage>
</organism>
<proteinExistence type="predicted"/>